<accession>A0A8H4N380</accession>
<sequence length="82" mass="9020">MQLVKLIFSMGLTATLATGAIITDHLCTRPSWQPGGKQQCIAYCAHDVFKLEEQYCTQSDCIEQRTHEGLVGVCSCECTPPN</sequence>
<protein>
    <submittedName>
        <fullName evidence="2">Uncharacterized protein</fullName>
    </submittedName>
</protein>
<dbReference type="AlphaFoldDB" id="A0A8H4N380"/>
<feature type="signal peptide" evidence="1">
    <location>
        <begin position="1"/>
        <end position="19"/>
    </location>
</feature>
<keyword evidence="3" id="KW-1185">Reference proteome</keyword>
<organism evidence="2 3">
    <name type="scientific">Botryosphaeria dothidea</name>
    <dbReference type="NCBI Taxonomy" id="55169"/>
    <lineage>
        <taxon>Eukaryota</taxon>
        <taxon>Fungi</taxon>
        <taxon>Dikarya</taxon>
        <taxon>Ascomycota</taxon>
        <taxon>Pezizomycotina</taxon>
        <taxon>Dothideomycetes</taxon>
        <taxon>Dothideomycetes incertae sedis</taxon>
        <taxon>Botryosphaeriales</taxon>
        <taxon>Botryosphaeriaceae</taxon>
        <taxon>Botryosphaeria</taxon>
    </lineage>
</organism>
<gene>
    <name evidence="2" type="ORF">GTA08_BOTSDO07806</name>
</gene>
<reference evidence="2" key="1">
    <citation type="submission" date="2020-04" db="EMBL/GenBank/DDBJ databases">
        <title>Genome Assembly and Annotation of Botryosphaeria dothidea sdau 11-99, a Latent Pathogen of Apple Fruit Ring Rot in China.</title>
        <authorList>
            <person name="Yu C."/>
            <person name="Diao Y."/>
            <person name="Lu Q."/>
            <person name="Zhao J."/>
            <person name="Cui S."/>
            <person name="Peng C."/>
            <person name="He B."/>
            <person name="Liu H."/>
        </authorList>
    </citation>
    <scope>NUCLEOTIDE SEQUENCE [LARGE SCALE GENOMIC DNA]</scope>
    <source>
        <strain evidence="2">Sdau11-99</strain>
    </source>
</reference>
<comment type="caution">
    <text evidence="2">The sequence shown here is derived from an EMBL/GenBank/DDBJ whole genome shotgun (WGS) entry which is preliminary data.</text>
</comment>
<evidence type="ECO:0000256" key="1">
    <source>
        <dbReference type="SAM" id="SignalP"/>
    </source>
</evidence>
<dbReference type="EMBL" id="WWBZ02000051">
    <property type="protein sequence ID" value="KAF4304361.1"/>
    <property type="molecule type" value="Genomic_DNA"/>
</dbReference>
<dbReference type="OrthoDB" id="10416448at2759"/>
<evidence type="ECO:0000313" key="2">
    <source>
        <dbReference type="EMBL" id="KAF4304361.1"/>
    </source>
</evidence>
<keyword evidence="1" id="KW-0732">Signal</keyword>
<name>A0A8H4N380_9PEZI</name>
<proteinExistence type="predicted"/>
<evidence type="ECO:0000313" key="3">
    <source>
        <dbReference type="Proteomes" id="UP000572817"/>
    </source>
</evidence>
<dbReference type="Proteomes" id="UP000572817">
    <property type="component" value="Unassembled WGS sequence"/>
</dbReference>
<feature type="chain" id="PRO_5034963131" evidence="1">
    <location>
        <begin position="20"/>
        <end position="82"/>
    </location>
</feature>